<dbReference type="EMBL" id="BMPD01000001">
    <property type="protein sequence ID" value="GGK54759.1"/>
    <property type="molecule type" value="Genomic_DNA"/>
</dbReference>
<reference evidence="2" key="1">
    <citation type="journal article" date="2014" name="Int. J. Syst. Evol. Microbiol.">
        <title>Complete genome sequence of Corynebacterium casei LMG S-19264T (=DSM 44701T), isolated from a smear-ripened cheese.</title>
        <authorList>
            <consortium name="US DOE Joint Genome Institute (JGI-PGF)"/>
            <person name="Walter F."/>
            <person name="Albersmeier A."/>
            <person name="Kalinowski J."/>
            <person name="Ruckert C."/>
        </authorList>
    </citation>
    <scope>NUCLEOTIDE SEQUENCE</scope>
    <source>
        <strain evidence="2">JCM 19018</strain>
    </source>
</reference>
<reference evidence="2" key="2">
    <citation type="submission" date="2020-09" db="EMBL/GenBank/DDBJ databases">
        <authorList>
            <person name="Sun Q."/>
            <person name="Ohkuma M."/>
        </authorList>
    </citation>
    <scope>NUCLEOTIDE SEQUENCE</scope>
    <source>
        <strain evidence="2">JCM 19018</strain>
    </source>
</reference>
<dbReference type="Pfam" id="PF24363">
    <property type="entry name" value="DUF7519"/>
    <property type="match status" value="1"/>
</dbReference>
<keyword evidence="1" id="KW-1133">Transmembrane helix</keyword>
<protein>
    <submittedName>
        <fullName evidence="2">Uncharacterized protein</fullName>
    </submittedName>
</protein>
<evidence type="ECO:0000313" key="2">
    <source>
        <dbReference type="EMBL" id="GGK54759.1"/>
    </source>
</evidence>
<proteinExistence type="predicted"/>
<organism evidence="2 3">
    <name type="scientific">Haloarcula sebkhae</name>
    <dbReference type="NCBI Taxonomy" id="932660"/>
    <lineage>
        <taxon>Archaea</taxon>
        <taxon>Methanobacteriati</taxon>
        <taxon>Methanobacteriota</taxon>
        <taxon>Stenosarchaea group</taxon>
        <taxon>Halobacteria</taxon>
        <taxon>Halobacteriales</taxon>
        <taxon>Haloarculaceae</taxon>
        <taxon>Haloarcula</taxon>
    </lineage>
</organism>
<feature type="transmembrane region" description="Helical" evidence="1">
    <location>
        <begin position="61"/>
        <end position="79"/>
    </location>
</feature>
<feature type="transmembrane region" description="Helical" evidence="1">
    <location>
        <begin position="85"/>
        <end position="100"/>
    </location>
</feature>
<accession>A0A830EKM4</accession>
<keyword evidence="1" id="KW-0812">Transmembrane</keyword>
<evidence type="ECO:0000256" key="1">
    <source>
        <dbReference type="SAM" id="Phobius"/>
    </source>
</evidence>
<keyword evidence="1" id="KW-0472">Membrane</keyword>
<dbReference type="InterPro" id="IPR055941">
    <property type="entry name" value="DUF7519"/>
</dbReference>
<feature type="transmembrane region" description="Helical" evidence="1">
    <location>
        <begin position="15"/>
        <end position="33"/>
    </location>
</feature>
<dbReference type="OrthoDB" id="222404at2157"/>
<feature type="transmembrane region" description="Helical" evidence="1">
    <location>
        <begin position="121"/>
        <end position="142"/>
    </location>
</feature>
<feature type="transmembrane region" description="Helical" evidence="1">
    <location>
        <begin position="148"/>
        <end position="168"/>
    </location>
</feature>
<evidence type="ECO:0000313" key="3">
    <source>
        <dbReference type="Proteomes" id="UP000614221"/>
    </source>
</evidence>
<dbReference type="AlphaFoldDB" id="A0A830EKM4"/>
<gene>
    <name evidence="2" type="ORF">GCM10009067_04060</name>
</gene>
<sequence length="169" mass="17275">MARPSERDRRFEPGLPRFSTGVSAVSVLAVFGFVASDPVSLAFAVVGGLAVGVGLLRRIEFALTAGVGGLFVAVLQAGADGSPEWVLGATVPVVLAWVTARHALRLGAQVGSVASTLRVELVHTVSVVVLLTAGGGIGYLVYRSVTGTPSPLALGLLLLAVVTFTLSLR</sequence>
<dbReference type="RefSeq" id="WP_188974935.1">
    <property type="nucleotide sequence ID" value="NZ_BMPD01000001.1"/>
</dbReference>
<feature type="transmembrane region" description="Helical" evidence="1">
    <location>
        <begin position="39"/>
        <end position="56"/>
    </location>
</feature>
<comment type="caution">
    <text evidence="2">The sequence shown here is derived from an EMBL/GenBank/DDBJ whole genome shotgun (WGS) entry which is preliminary data.</text>
</comment>
<dbReference type="Proteomes" id="UP000614221">
    <property type="component" value="Unassembled WGS sequence"/>
</dbReference>
<name>A0A830EKM4_9EURY</name>